<organism evidence="1 2">
    <name type="scientific">Arctium lappa</name>
    <name type="common">Greater burdock</name>
    <name type="synonym">Lappa major</name>
    <dbReference type="NCBI Taxonomy" id="4217"/>
    <lineage>
        <taxon>Eukaryota</taxon>
        <taxon>Viridiplantae</taxon>
        <taxon>Streptophyta</taxon>
        <taxon>Embryophyta</taxon>
        <taxon>Tracheophyta</taxon>
        <taxon>Spermatophyta</taxon>
        <taxon>Magnoliopsida</taxon>
        <taxon>eudicotyledons</taxon>
        <taxon>Gunneridae</taxon>
        <taxon>Pentapetalae</taxon>
        <taxon>asterids</taxon>
        <taxon>campanulids</taxon>
        <taxon>Asterales</taxon>
        <taxon>Asteraceae</taxon>
        <taxon>Carduoideae</taxon>
        <taxon>Cardueae</taxon>
        <taxon>Arctiinae</taxon>
        <taxon>Arctium</taxon>
    </lineage>
</organism>
<evidence type="ECO:0000313" key="2">
    <source>
        <dbReference type="Proteomes" id="UP001055879"/>
    </source>
</evidence>
<dbReference type="EMBL" id="CM042048">
    <property type="protein sequence ID" value="KAI3757455.1"/>
    <property type="molecule type" value="Genomic_DNA"/>
</dbReference>
<keyword evidence="2" id="KW-1185">Reference proteome</keyword>
<accession>A0ACB9EF57</accession>
<gene>
    <name evidence="1" type="ORF">L6452_04992</name>
</gene>
<name>A0ACB9EF57_ARCLA</name>
<protein>
    <submittedName>
        <fullName evidence="1">Uncharacterized protein</fullName>
    </submittedName>
</protein>
<dbReference type="Proteomes" id="UP001055879">
    <property type="component" value="Linkage Group LG02"/>
</dbReference>
<reference evidence="1 2" key="2">
    <citation type="journal article" date="2022" name="Mol. Ecol. Resour.">
        <title>The genomes of chicory, endive, great burdock and yacon provide insights into Asteraceae paleo-polyploidization history and plant inulin production.</title>
        <authorList>
            <person name="Fan W."/>
            <person name="Wang S."/>
            <person name="Wang H."/>
            <person name="Wang A."/>
            <person name="Jiang F."/>
            <person name="Liu H."/>
            <person name="Zhao H."/>
            <person name="Xu D."/>
            <person name="Zhang Y."/>
        </authorList>
    </citation>
    <scope>NUCLEOTIDE SEQUENCE [LARGE SCALE GENOMIC DNA]</scope>
    <source>
        <strain evidence="2">cv. Niubang</strain>
    </source>
</reference>
<evidence type="ECO:0000313" key="1">
    <source>
        <dbReference type="EMBL" id="KAI3757455.1"/>
    </source>
</evidence>
<comment type="caution">
    <text evidence="1">The sequence shown here is derived from an EMBL/GenBank/DDBJ whole genome shotgun (WGS) entry which is preliminary data.</text>
</comment>
<reference evidence="2" key="1">
    <citation type="journal article" date="2022" name="Mol. Ecol. Resour.">
        <title>The genomes of chicory, endive, great burdock and yacon provide insights into Asteraceae palaeo-polyploidization history and plant inulin production.</title>
        <authorList>
            <person name="Fan W."/>
            <person name="Wang S."/>
            <person name="Wang H."/>
            <person name="Wang A."/>
            <person name="Jiang F."/>
            <person name="Liu H."/>
            <person name="Zhao H."/>
            <person name="Xu D."/>
            <person name="Zhang Y."/>
        </authorList>
    </citation>
    <scope>NUCLEOTIDE SEQUENCE [LARGE SCALE GENOMIC DNA]</scope>
    <source>
        <strain evidence="2">cv. Niubang</strain>
    </source>
</reference>
<proteinExistence type="predicted"/>
<sequence length="407" mass="45285">MYCIMTSYDLYSYVVFHPSSSLFQPLALLLPSFLPSMAIPPPLSTTTQAIDALLKWNTSKSTSQNPQLLPEDDFVYLILTLKKIPQKGAGARTNPHKIPLPHPLISPTSFPELCLIIDDRPNSNLTSQIAKNKIKADGIPVTKVIKLSKLKTDYKPFEAKRKLCDSYEMFFADKRVIPLLPKLLGKQFFKKKKLPLPVDLGHKNWKEQIERGCSSGLLFFRTGTCSVVRVAKGSMKRDEIVENVAAAIDGVIGFVPKKLCGVRSLHLKFSESVALPLYQSLPDIKLRIEGIKKIKEKGVENEAMEIEEVGEKEELKKGRIHEVNHDDDEGEVIENDESGSVALVGRKRKGEVTGAKVKMVSEKKKKKGNVVEGDDVDAILIDEKTKKKNGGSIGKKEKKKGRSVGRV</sequence>